<evidence type="ECO:0000313" key="2">
    <source>
        <dbReference type="Proteomes" id="UP000284706"/>
    </source>
</evidence>
<name>A0A409WDS5_9AGAR</name>
<keyword evidence="2" id="KW-1185">Reference proteome</keyword>
<protein>
    <recommendedName>
        <fullName evidence="3">RRM domain-containing protein</fullName>
    </recommendedName>
</protein>
<reference evidence="1 2" key="1">
    <citation type="journal article" date="2018" name="Evol. Lett.">
        <title>Horizontal gene cluster transfer increased hallucinogenic mushroom diversity.</title>
        <authorList>
            <person name="Reynolds H.T."/>
            <person name="Vijayakumar V."/>
            <person name="Gluck-Thaler E."/>
            <person name="Korotkin H.B."/>
            <person name="Matheny P.B."/>
            <person name="Slot J.C."/>
        </authorList>
    </citation>
    <scope>NUCLEOTIDE SEQUENCE [LARGE SCALE GENOMIC DNA]</scope>
    <source>
        <strain evidence="1 2">SRW20</strain>
    </source>
</reference>
<dbReference type="OrthoDB" id="5541797at2759"/>
<evidence type="ECO:0000313" key="1">
    <source>
        <dbReference type="EMBL" id="PPQ76626.1"/>
    </source>
</evidence>
<dbReference type="InParanoid" id="A0A409WDS5"/>
<dbReference type="AlphaFoldDB" id="A0A409WDS5"/>
<proteinExistence type="predicted"/>
<dbReference type="Proteomes" id="UP000284706">
    <property type="component" value="Unassembled WGS sequence"/>
</dbReference>
<accession>A0A409WDS5</accession>
<sequence length="220" mass="24238">MSQYAIRNAWRSGVGMQDCRHVLLRGLPLSVTGHDVRRLIQKADIKGVTDASLLYKDFRPTGKAVLTTSLPDYTPGVLSGASDIILPGAKIEAEAIYDIASLNIPENPADVGKEGAVDPSQLGTGPAARVPERKTVTITGIPGKRSFKDLDYLLEGFRLASDRKYAVSYIPKPPRKFTFFSKFAVYLESESEAQRLVRVAHLSHFKNNPEAPLLRARIIY</sequence>
<dbReference type="EMBL" id="NHYE01005139">
    <property type="protein sequence ID" value="PPQ76626.1"/>
    <property type="molecule type" value="Genomic_DNA"/>
</dbReference>
<comment type="caution">
    <text evidence="1">The sequence shown here is derived from an EMBL/GenBank/DDBJ whole genome shotgun (WGS) entry which is preliminary data.</text>
</comment>
<gene>
    <name evidence="1" type="ORF">CVT26_012733</name>
</gene>
<organism evidence="1 2">
    <name type="scientific">Gymnopilus dilepis</name>
    <dbReference type="NCBI Taxonomy" id="231916"/>
    <lineage>
        <taxon>Eukaryota</taxon>
        <taxon>Fungi</taxon>
        <taxon>Dikarya</taxon>
        <taxon>Basidiomycota</taxon>
        <taxon>Agaricomycotina</taxon>
        <taxon>Agaricomycetes</taxon>
        <taxon>Agaricomycetidae</taxon>
        <taxon>Agaricales</taxon>
        <taxon>Agaricineae</taxon>
        <taxon>Hymenogastraceae</taxon>
        <taxon>Gymnopilus</taxon>
    </lineage>
</organism>
<evidence type="ECO:0008006" key="3">
    <source>
        <dbReference type="Google" id="ProtNLM"/>
    </source>
</evidence>